<dbReference type="Proteomes" id="UP000499080">
    <property type="component" value="Unassembled WGS sequence"/>
</dbReference>
<keyword evidence="3" id="KW-1185">Reference proteome</keyword>
<dbReference type="EMBL" id="BGPR01021098">
    <property type="protein sequence ID" value="GBN86072.1"/>
    <property type="molecule type" value="Genomic_DNA"/>
</dbReference>
<proteinExistence type="predicted"/>
<protein>
    <submittedName>
        <fullName evidence="2">Uncharacterized protein</fullName>
    </submittedName>
</protein>
<evidence type="ECO:0000313" key="2">
    <source>
        <dbReference type="EMBL" id="GBN86072.1"/>
    </source>
</evidence>
<accession>A0A4Y2SCX7</accession>
<feature type="region of interest" description="Disordered" evidence="1">
    <location>
        <begin position="1"/>
        <end position="20"/>
    </location>
</feature>
<reference evidence="2 3" key="1">
    <citation type="journal article" date="2019" name="Sci. Rep.">
        <title>Orb-weaving spider Araneus ventricosus genome elucidates the spidroin gene catalogue.</title>
        <authorList>
            <person name="Kono N."/>
            <person name="Nakamura H."/>
            <person name="Ohtoshi R."/>
            <person name="Moran D.A.P."/>
            <person name="Shinohara A."/>
            <person name="Yoshida Y."/>
            <person name="Fujiwara M."/>
            <person name="Mori M."/>
            <person name="Tomita M."/>
            <person name="Arakawa K."/>
        </authorList>
    </citation>
    <scope>NUCLEOTIDE SEQUENCE [LARGE SCALE GENOMIC DNA]</scope>
</reference>
<evidence type="ECO:0000256" key="1">
    <source>
        <dbReference type="SAM" id="MobiDB-lite"/>
    </source>
</evidence>
<gene>
    <name evidence="2" type="ORF">AVEN_202750_1</name>
</gene>
<organism evidence="2 3">
    <name type="scientific">Araneus ventricosus</name>
    <name type="common">Orbweaver spider</name>
    <name type="synonym">Epeira ventricosa</name>
    <dbReference type="NCBI Taxonomy" id="182803"/>
    <lineage>
        <taxon>Eukaryota</taxon>
        <taxon>Metazoa</taxon>
        <taxon>Ecdysozoa</taxon>
        <taxon>Arthropoda</taxon>
        <taxon>Chelicerata</taxon>
        <taxon>Arachnida</taxon>
        <taxon>Araneae</taxon>
        <taxon>Araneomorphae</taxon>
        <taxon>Entelegynae</taxon>
        <taxon>Araneoidea</taxon>
        <taxon>Araneidae</taxon>
        <taxon>Araneus</taxon>
    </lineage>
</organism>
<dbReference type="AlphaFoldDB" id="A0A4Y2SCX7"/>
<name>A0A4Y2SCX7_ARAVE</name>
<comment type="caution">
    <text evidence="2">The sequence shown here is derived from an EMBL/GenBank/DDBJ whole genome shotgun (WGS) entry which is preliminary data.</text>
</comment>
<sequence>MSTTISTTGPWEPTRKPYPEQSTTNIRRLQVFQNKQFMHVINAPWYVRRKVIHDDLTIDPISEFIKKTSIRFFDKLPRFIMSCYKDLPTTQLSPVRGNVQELRWMLSSIISLPPRRRIYPGPTNMGV</sequence>
<evidence type="ECO:0000313" key="3">
    <source>
        <dbReference type="Proteomes" id="UP000499080"/>
    </source>
</evidence>